<organism evidence="1 2">
    <name type="scientific">Pseudomonas brassicae</name>
    <dbReference type="NCBI Taxonomy" id="2708063"/>
    <lineage>
        <taxon>Bacteria</taxon>
        <taxon>Pseudomonadati</taxon>
        <taxon>Pseudomonadota</taxon>
        <taxon>Gammaproteobacteria</taxon>
        <taxon>Pseudomonadales</taxon>
        <taxon>Pseudomonadaceae</taxon>
        <taxon>Pseudomonas</taxon>
    </lineage>
</organism>
<proteinExistence type="predicted"/>
<reference evidence="1 2" key="1">
    <citation type="submission" date="2020-02" db="EMBL/GenBank/DDBJ databases">
        <title>Broccoli isolated Pseudomonas sp.</title>
        <authorList>
            <person name="Fujikawa T."/>
            <person name="Sawada H."/>
        </authorList>
    </citation>
    <scope>NUCLEOTIDE SEQUENCE [LARGE SCALE GENOMIC DNA]</scope>
    <source>
        <strain evidence="1 2">MAFF212428</strain>
    </source>
</reference>
<dbReference type="EMBL" id="JAAHBV010000922">
    <property type="protein sequence ID" value="NER62559.1"/>
    <property type="molecule type" value="Genomic_DNA"/>
</dbReference>
<evidence type="ECO:0000313" key="1">
    <source>
        <dbReference type="EMBL" id="NER62559.1"/>
    </source>
</evidence>
<dbReference type="Proteomes" id="UP000480410">
    <property type="component" value="Unassembled WGS sequence"/>
</dbReference>
<keyword evidence="1" id="KW-0378">Hydrolase</keyword>
<keyword evidence="1" id="KW-0540">Nuclease</keyword>
<name>A0A6M0D3D5_9PSED</name>
<dbReference type="AlphaFoldDB" id="A0A6M0D3D5"/>
<accession>A0A6M0D3D5</accession>
<sequence>MSQPQTVQRRIRVLSIRSVNPLGQGGYIFYGVAIRFDGTAINNEHFVVSVPNRLHITTAVEVGQWWDVSGTPSIYVREHHGLRIQERQIDATDIKLVLPNGRHVITLLAHGQRFSGIGISKATRLWETYGE</sequence>
<keyword evidence="1" id="KW-0269">Exonuclease</keyword>
<dbReference type="GO" id="GO:0004527">
    <property type="term" value="F:exonuclease activity"/>
    <property type="evidence" value="ECO:0007669"/>
    <property type="project" value="UniProtKB-KW"/>
</dbReference>
<gene>
    <name evidence="1" type="ORF">G3435_26750</name>
</gene>
<feature type="non-terminal residue" evidence="1">
    <location>
        <position position="131"/>
    </location>
</feature>
<evidence type="ECO:0000313" key="2">
    <source>
        <dbReference type="Proteomes" id="UP000480410"/>
    </source>
</evidence>
<comment type="caution">
    <text evidence="1">The sequence shown here is derived from an EMBL/GenBank/DDBJ whole genome shotgun (WGS) entry which is preliminary data.</text>
</comment>
<protein>
    <submittedName>
        <fullName evidence="1">Exonuclease V subunit alpha</fullName>
    </submittedName>
</protein>